<reference evidence="1 2" key="1">
    <citation type="submission" date="2024-08" db="EMBL/GenBank/DDBJ databases">
        <title>Clostridium lapicellarii sp. nov., and Clostridium renhuaiense sp. nov., two species isolated from the mud in a fermentation cellar used for producing sauce-flavour Chinese liquors.</title>
        <authorList>
            <person name="Yang F."/>
            <person name="Wang H."/>
            <person name="Chen L.Q."/>
            <person name="Zhou N."/>
            <person name="Lu J.J."/>
            <person name="Pu X.X."/>
            <person name="Wan B."/>
            <person name="Wang L."/>
            <person name="Liu S.J."/>
        </authorList>
    </citation>
    <scope>NUCLEOTIDE SEQUENCE [LARGE SCALE GENOMIC DNA]</scope>
    <source>
        <strain evidence="1 2">MT-5</strain>
    </source>
</reference>
<name>A0ABV4BU16_9CLOT</name>
<dbReference type="EMBL" id="JBGEWD010000014">
    <property type="protein sequence ID" value="MEY8001216.1"/>
    <property type="molecule type" value="Genomic_DNA"/>
</dbReference>
<gene>
    <name evidence="1" type="ORF">AB8U03_13625</name>
</gene>
<accession>A0ABV4BU16</accession>
<dbReference type="Proteomes" id="UP001564657">
    <property type="component" value="Unassembled WGS sequence"/>
</dbReference>
<evidence type="ECO:0000313" key="1">
    <source>
        <dbReference type="EMBL" id="MEY8001216.1"/>
    </source>
</evidence>
<proteinExistence type="predicted"/>
<evidence type="ECO:0000313" key="2">
    <source>
        <dbReference type="Proteomes" id="UP001564657"/>
    </source>
</evidence>
<keyword evidence="2" id="KW-1185">Reference proteome</keyword>
<sequence>MVNQDLLNRLISLIKQNIITVDDIINIDYKTAVQTALNTPA</sequence>
<comment type="caution">
    <text evidence="1">The sequence shown here is derived from an EMBL/GenBank/DDBJ whole genome shotgun (WGS) entry which is preliminary data.</text>
</comment>
<dbReference type="RefSeq" id="WP_369705109.1">
    <property type="nucleotide sequence ID" value="NZ_JBGEWD010000014.1"/>
</dbReference>
<protein>
    <submittedName>
        <fullName evidence="1">Uncharacterized protein</fullName>
    </submittedName>
</protein>
<organism evidence="1 2">
    <name type="scientific">Clostridium moutaii</name>
    <dbReference type="NCBI Taxonomy" id="3240932"/>
    <lineage>
        <taxon>Bacteria</taxon>
        <taxon>Bacillati</taxon>
        <taxon>Bacillota</taxon>
        <taxon>Clostridia</taxon>
        <taxon>Eubacteriales</taxon>
        <taxon>Clostridiaceae</taxon>
        <taxon>Clostridium</taxon>
    </lineage>
</organism>